<reference evidence="1" key="2">
    <citation type="submission" date="2022-10" db="EMBL/GenBank/DDBJ databases">
        <authorList>
            <consortium name="ENA_rothamsted_submissions"/>
            <consortium name="culmorum"/>
            <person name="King R."/>
        </authorList>
    </citation>
    <scope>NUCLEOTIDE SEQUENCE</scope>
</reference>
<name>A0A9N9WPU1_9DIPT</name>
<accession>A0A9N9WPU1</accession>
<dbReference type="AlphaFoldDB" id="A0A9N9WPU1"/>
<protein>
    <submittedName>
        <fullName evidence="1">Uncharacterized protein</fullName>
    </submittedName>
</protein>
<gene>
    <name evidence="1" type="ORF">CHIRRI_LOCUS4474</name>
</gene>
<keyword evidence="2" id="KW-1185">Reference proteome</keyword>
<sequence>MTLRDEVCRSYSRGKVKNVVYNDRCGYAIVFYDPIFDLDTKIAPLRMADLPYTIPLDRKRLTSLKPAGKPVNEDDIRRPVTSGECEAAKDFIRRKVMERKMDEIRDCCYNIKKCYEKAEKFDLKRREVISPRLRNKLRGKQSDAICDILIDDVMQNVDYVYEKNLEEKGKTQKKLALAALRRAARAPKPVEKIHLKEPNLCAVKEEETQTDENKTITVKKLETELKKSEVKFADLPVEKYLHPSPPRRGLESYNSFHRHHQEVMSQRAADALLFETMYGRQLRRLKREIRRLKEEYS</sequence>
<reference evidence="1" key="1">
    <citation type="submission" date="2022-01" db="EMBL/GenBank/DDBJ databases">
        <authorList>
            <person name="King R."/>
        </authorList>
    </citation>
    <scope>NUCLEOTIDE SEQUENCE</scope>
</reference>
<dbReference type="Proteomes" id="UP001153620">
    <property type="component" value="Chromosome 1"/>
</dbReference>
<evidence type="ECO:0000313" key="1">
    <source>
        <dbReference type="EMBL" id="CAG9801548.1"/>
    </source>
</evidence>
<dbReference type="OrthoDB" id="7786752at2759"/>
<evidence type="ECO:0000313" key="2">
    <source>
        <dbReference type="Proteomes" id="UP001153620"/>
    </source>
</evidence>
<proteinExistence type="predicted"/>
<dbReference type="EMBL" id="OU895877">
    <property type="protein sequence ID" value="CAG9801548.1"/>
    <property type="molecule type" value="Genomic_DNA"/>
</dbReference>
<organism evidence="1 2">
    <name type="scientific">Chironomus riparius</name>
    <dbReference type="NCBI Taxonomy" id="315576"/>
    <lineage>
        <taxon>Eukaryota</taxon>
        <taxon>Metazoa</taxon>
        <taxon>Ecdysozoa</taxon>
        <taxon>Arthropoda</taxon>
        <taxon>Hexapoda</taxon>
        <taxon>Insecta</taxon>
        <taxon>Pterygota</taxon>
        <taxon>Neoptera</taxon>
        <taxon>Endopterygota</taxon>
        <taxon>Diptera</taxon>
        <taxon>Nematocera</taxon>
        <taxon>Chironomoidea</taxon>
        <taxon>Chironomidae</taxon>
        <taxon>Chironominae</taxon>
        <taxon>Chironomus</taxon>
    </lineage>
</organism>